<dbReference type="Proteomes" id="UP000242800">
    <property type="component" value="Chromosome"/>
</dbReference>
<accession>A0AAC8VD36</accession>
<protein>
    <recommendedName>
        <fullName evidence="4">DUF3568 family protein</fullName>
    </recommendedName>
</protein>
<keyword evidence="1" id="KW-0732">Signal</keyword>
<evidence type="ECO:0000313" key="3">
    <source>
        <dbReference type="Proteomes" id="UP000242800"/>
    </source>
</evidence>
<organism evidence="2 3">
    <name type="scientific">Francisella persica ATCC VR-331</name>
    <dbReference type="NCBI Taxonomy" id="1086726"/>
    <lineage>
        <taxon>Bacteria</taxon>
        <taxon>Pseudomonadati</taxon>
        <taxon>Pseudomonadota</taxon>
        <taxon>Gammaproteobacteria</taxon>
        <taxon>Thiotrichales</taxon>
        <taxon>Francisellaceae</taxon>
        <taxon>Francisella</taxon>
    </lineage>
</organism>
<evidence type="ECO:0000256" key="1">
    <source>
        <dbReference type="SAM" id="SignalP"/>
    </source>
</evidence>
<dbReference type="RefSeq" id="WP_064460807.1">
    <property type="nucleotide sequence ID" value="NZ_CP012505.1"/>
</dbReference>
<feature type="chain" id="PRO_5042035524" description="DUF3568 family protein" evidence="1">
    <location>
        <begin position="25"/>
        <end position="135"/>
    </location>
</feature>
<dbReference type="InterPro" id="IPR021952">
    <property type="entry name" value="Flpp3-like"/>
</dbReference>
<gene>
    <name evidence="2" type="ORF">ACH24_01030</name>
</gene>
<dbReference type="Pfam" id="PF12092">
    <property type="entry name" value="DUF3568"/>
    <property type="match status" value="1"/>
</dbReference>
<proteinExistence type="predicted"/>
<feature type="signal peptide" evidence="1">
    <location>
        <begin position="1"/>
        <end position="24"/>
    </location>
</feature>
<keyword evidence="3" id="KW-1185">Reference proteome</keyword>
<dbReference type="EMBL" id="CP012505">
    <property type="protein sequence ID" value="ALB01391.1"/>
    <property type="molecule type" value="Genomic_DNA"/>
</dbReference>
<evidence type="ECO:0000313" key="2">
    <source>
        <dbReference type="EMBL" id="ALB01391.1"/>
    </source>
</evidence>
<evidence type="ECO:0008006" key="4">
    <source>
        <dbReference type="Google" id="ProtNLM"/>
    </source>
</evidence>
<dbReference type="AlphaFoldDB" id="A0AAC8VD36"/>
<dbReference type="PROSITE" id="PS51257">
    <property type="entry name" value="PROKAR_LIPOPROTEIN"/>
    <property type="match status" value="1"/>
</dbReference>
<sequence>MKGIKTKIYIIFLVVTLAVISGCANDKGTQYENGYYITTLNYNFDTVYNAALQAIQNGQTFDYKGNPYNILVNKNNDTDAEIDSASDSDPTDSLKVAMKKLSDNTTRILIKYSSQGNSIRSSALVSIIEGNIRYG</sequence>
<name>A0AAC8VD36_9GAMM</name>
<reference evidence="2 3" key="1">
    <citation type="journal article" date="2016" name="Int. J. Syst. Evol. Microbiol.">
        <title>Reclassification of Wolbachia persica as Francisella persica comb. nov. and emended description of the family Francisellaceae.</title>
        <authorList>
            <person name="Larson M.A."/>
            <person name="Nalbantoglu U."/>
            <person name="Sayood K."/>
            <person name="Zentz E.B."/>
            <person name="Cer R.Z."/>
            <person name="Iwen P.C."/>
            <person name="Francesconi S.C."/>
            <person name="Bishop-Lilly K.A."/>
            <person name="Mokashi V.P."/>
            <person name="Sjostedt A."/>
            <person name="Hinrichs S.H."/>
        </authorList>
    </citation>
    <scope>NUCLEOTIDE SEQUENCE [LARGE SCALE GENOMIC DNA]</scope>
    <source>
        <strain evidence="2 3">FSC845</strain>
    </source>
</reference>
<dbReference type="KEGG" id="fper:ACH24_01030"/>